<accession>A0ABT7BSV3</accession>
<reference evidence="3 4" key="1">
    <citation type="submission" date="2023-01" db="EMBL/GenBank/DDBJ databases">
        <title>Novel diversity within Roseofilum (Cyanobacteria; Desertifilaceae) from marine benthic mats with descriptions of four novel species.</title>
        <authorList>
            <person name="Wang Y."/>
            <person name="Berthold D.E."/>
            <person name="Hu J."/>
            <person name="Lefler F.W."/>
            <person name="Laughinghouse H.D. IV."/>
        </authorList>
    </citation>
    <scope>NUCLEOTIDE SEQUENCE [LARGE SCALE GENOMIC DNA]</scope>
    <source>
        <strain evidence="3 4">BLCC-M143</strain>
    </source>
</reference>
<keyword evidence="4" id="KW-1185">Reference proteome</keyword>
<feature type="region of interest" description="Disordered" evidence="1">
    <location>
        <begin position="55"/>
        <end position="75"/>
    </location>
</feature>
<dbReference type="InterPro" id="IPR037523">
    <property type="entry name" value="VOC_core"/>
</dbReference>
<dbReference type="EMBL" id="JAQOSQ010000002">
    <property type="protein sequence ID" value="MDJ1182264.1"/>
    <property type="molecule type" value="Genomic_DNA"/>
</dbReference>
<comment type="caution">
    <text evidence="3">The sequence shown here is derived from an EMBL/GenBank/DDBJ whole genome shotgun (WGS) entry which is preliminary data.</text>
</comment>
<dbReference type="PANTHER" id="PTHR36503:SF3">
    <property type="entry name" value="BLR0126 PROTEIN"/>
    <property type="match status" value="1"/>
</dbReference>
<organism evidence="3 4">
    <name type="scientific">Roseofilum casamattae BLCC-M143</name>
    <dbReference type="NCBI Taxonomy" id="3022442"/>
    <lineage>
        <taxon>Bacteria</taxon>
        <taxon>Bacillati</taxon>
        <taxon>Cyanobacteriota</taxon>
        <taxon>Cyanophyceae</taxon>
        <taxon>Desertifilales</taxon>
        <taxon>Desertifilaceae</taxon>
        <taxon>Roseofilum</taxon>
        <taxon>Roseofilum casamattae</taxon>
    </lineage>
</organism>
<dbReference type="InterPro" id="IPR029068">
    <property type="entry name" value="Glyas_Bleomycin-R_OHBP_Dase"/>
</dbReference>
<proteinExistence type="predicted"/>
<dbReference type="SUPFAM" id="SSF54593">
    <property type="entry name" value="Glyoxalase/Bleomycin resistance protein/Dihydroxybiphenyl dioxygenase"/>
    <property type="match status" value="1"/>
</dbReference>
<evidence type="ECO:0000259" key="2">
    <source>
        <dbReference type="PROSITE" id="PS51819"/>
    </source>
</evidence>
<dbReference type="RefSeq" id="WP_283756916.1">
    <property type="nucleotide sequence ID" value="NZ_JAQOSQ010000002.1"/>
</dbReference>
<dbReference type="Proteomes" id="UP001232992">
    <property type="component" value="Unassembled WGS sequence"/>
</dbReference>
<evidence type="ECO:0000256" key="1">
    <source>
        <dbReference type="SAM" id="MobiDB-lite"/>
    </source>
</evidence>
<evidence type="ECO:0000313" key="4">
    <source>
        <dbReference type="Proteomes" id="UP001232992"/>
    </source>
</evidence>
<feature type="domain" description="VOC" evidence="2">
    <location>
        <begin position="2"/>
        <end position="132"/>
    </location>
</feature>
<dbReference type="PROSITE" id="PS51819">
    <property type="entry name" value="VOC"/>
    <property type="match status" value="1"/>
</dbReference>
<evidence type="ECO:0000313" key="3">
    <source>
        <dbReference type="EMBL" id="MDJ1182264.1"/>
    </source>
</evidence>
<name>A0ABT7BSV3_9CYAN</name>
<dbReference type="Gene3D" id="3.10.180.10">
    <property type="entry name" value="2,3-Dihydroxybiphenyl 1,2-Dioxygenase, domain 1"/>
    <property type="match status" value="1"/>
</dbReference>
<protein>
    <submittedName>
        <fullName evidence="3">Bleomycin resistance family protein</fullName>
    </submittedName>
</protein>
<dbReference type="PANTHER" id="PTHR36503">
    <property type="entry name" value="BLR2520 PROTEIN"/>
    <property type="match status" value="1"/>
</dbReference>
<dbReference type="Pfam" id="PF00903">
    <property type="entry name" value="Glyoxalase"/>
    <property type="match status" value="1"/>
</dbReference>
<sequence length="134" mass="14858">MNAKGITPILNISSLQESFDWFETLGWEKKWDWGDPPNFGAVGSGECEIFLCQDGQGGRGKGDNSSTFGPDGDETQDRGMWLSIWVDEVDEIYAIAQDAGIEVVLPPEDLPWGVRECHVRHPDGHVLRVSCNSH</sequence>
<dbReference type="CDD" id="cd16355">
    <property type="entry name" value="VOC_like"/>
    <property type="match status" value="1"/>
</dbReference>
<dbReference type="InterPro" id="IPR004360">
    <property type="entry name" value="Glyas_Fos-R_dOase_dom"/>
</dbReference>
<gene>
    <name evidence="3" type="ORF">PMH09_03575</name>
</gene>